<keyword evidence="2" id="KW-1185">Reference proteome</keyword>
<dbReference type="EMBL" id="CM023484">
    <property type="protein sequence ID" value="KAH6933925.1"/>
    <property type="molecule type" value="Genomic_DNA"/>
</dbReference>
<organism evidence="1 2">
    <name type="scientific">Hyalomma asiaticum</name>
    <name type="common">Tick</name>
    <dbReference type="NCBI Taxonomy" id="266040"/>
    <lineage>
        <taxon>Eukaryota</taxon>
        <taxon>Metazoa</taxon>
        <taxon>Ecdysozoa</taxon>
        <taxon>Arthropoda</taxon>
        <taxon>Chelicerata</taxon>
        <taxon>Arachnida</taxon>
        <taxon>Acari</taxon>
        <taxon>Parasitiformes</taxon>
        <taxon>Ixodida</taxon>
        <taxon>Ixodoidea</taxon>
        <taxon>Ixodidae</taxon>
        <taxon>Hyalomminae</taxon>
        <taxon>Hyalomma</taxon>
    </lineage>
</organism>
<evidence type="ECO:0000313" key="1">
    <source>
        <dbReference type="EMBL" id="KAH6933925.1"/>
    </source>
</evidence>
<protein>
    <submittedName>
        <fullName evidence="1">Uncharacterized protein</fullName>
    </submittedName>
</protein>
<gene>
    <name evidence="1" type="ORF">HPB50_018848</name>
</gene>
<accession>A0ACB7SGV3</accession>
<proteinExistence type="predicted"/>
<name>A0ACB7SGV3_HYAAI</name>
<reference evidence="1" key="1">
    <citation type="submission" date="2020-05" db="EMBL/GenBank/DDBJ databases">
        <title>Large-scale comparative analyses of tick genomes elucidate their genetic diversity and vector capacities.</title>
        <authorList>
            <person name="Jia N."/>
            <person name="Wang J."/>
            <person name="Shi W."/>
            <person name="Du L."/>
            <person name="Sun Y."/>
            <person name="Zhan W."/>
            <person name="Jiang J."/>
            <person name="Wang Q."/>
            <person name="Zhang B."/>
            <person name="Ji P."/>
            <person name="Sakyi L.B."/>
            <person name="Cui X."/>
            <person name="Yuan T."/>
            <person name="Jiang B."/>
            <person name="Yang W."/>
            <person name="Lam T.T.-Y."/>
            <person name="Chang Q."/>
            <person name="Ding S."/>
            <person name="Wang X."/>
            <person name="Zhu J."/>
            <person name="Ruan X."/>
            <person name="Zhao L."/>
            <person name="Wei J."/>
            <person name="Que T."/>
            <person name="Du C."/>
            <person name="Cheng J."/>
            <person name="Dai P."/>
            <person name="Han X."/>
            <person name="Huang E."/>
            <person name="Gao Y."/>
            <person name="Liu J."/>
            <person name="Shao H."/>
            <person name="Ye R."/>
            <person name="Li L."/>
            <person name="Wei W."/>
            <person name="Wang X."/>
            <person name="Wang C."/>
            <person name="Yang T."/>
            <person name="Huo Q."/>
            <person name="Li W."/>
            <person name="Guo W."/>
            <person name="Chen H."/>
            <person name="Zhou L."/>
            <person name="Ni X."/>
            <person name="Tian J."/>
            <person name="Zhou Y."/>
            <person name="Sheng Y."/>
            <person name="Liu T."/>
            <person name="Pan Y."/>
            <person name="Xia L."/>
            <person name="Li J."/>
            <person name="Zhao F."/>
            <person name="Cao W."/>
        </authorList>
    </citation>
    <scope>NUCLEOTIDE SEQUENCE</scope>
    <source>
        <strain evidence="1">Hyas-2018</strain>
    </source>
</reference>
<comment type="caution">
    <text evidence="1">The sequence shown here is derived from an EMBL/GenBank/DDBJ whole genome shotgun (WGS) entry which is preliminary data.</text>
</comment>
<dbReference type="Proteomes" id="UP000821845">
    <property type="component" value="Chromosome 4"/>
</dbReference>
<sequence length="266" mass="29904">MGPRKQYLGPINNAPNIPKSTRTYLQRCAFAQGTDDRRNGTDAVPGADVPCTHSDNTNAQQMVQDDSSLPEINSASPEALPVQSDNERSAQDLLLMVLNYALEFGLSWKAVEALQKLIVHVLDRHDIPTSNYLNELPPQMRCKNIFVSALWYGQSHPNMTLLVNSFVQQMRDLSANQGVNWMAGTRMIHSQVYCLSCCADALARASLQNFTQYNGHYGCGWCLHRGKTVDGTIKYPMDTTLNVKEMPKRSNNTWRRQPFCIKHTKA</sequence>
<evidence type="ECO:0000313" key="2">
    <source>
        <dbReference type="Proteomes" id="UP000821845"/>
    </source>
</evidence>